<keyword evidence="2" id="KW-1185">Reference proteome</keyword>
<dbReference type="GeneID" id="44131193"/>
<gene>
    <name evidence="1" type="ORF">BRX40_01320</name>
</gene>
<organism evidence="1 2">
    <name type="scientific">Sphingomonas koreensis</name>
    <dbReference type="NCBI Taxonomy" id="93064"/>
    <lineage>
        <taxon>Bacteria</taxon>
        <taxon>Pseudomonadati</taxon>
        <taxon>Pseudomonadota</taxon>
        <taxon>Alphaproteobacteria</taxon>
        <taxon>Sphingomonadales</taxon>
        <taxon>Sphingomonadaceae</taxon>
        <taxon>Sphingomonas</taxon>
    </lineage>
</organism>
<dbReference type="Pfam" id="PF05960">
    <property type="entry name" value="DUF885"/>
    <property type="match status" value="1"/>
</dbReference>
<dbReference type="InterPro" id="IPR010281">
    <property type="entry name" value="DUF885"/>
</dbReference>
<proteinExistence type="predicted"/>
<evidence type="ECO:0000313" key="1">
    <source>
        <dbReference type="EMBL" id="APR51249.1"/>
    </source>
</evidence>
<reference evidence="2" key="1">
    <citation type="submission" date="2016-12" db="EMBL/GenBank/DDBJ databases">
        <title>Whole genome sequencing of Sphingomonas sp. ABOJV.</title>
        <authorList>
            <person name="Conlan S."/>
            <person name="Thomas P.J."/>
            <person name="Mullikin J."/>
            <person name="Palmore T.N."/>
            <person name="Frank K.M."/>
            <person name="Segre J.A."/>
        </authorList>
    </citation>
    <scope>NUCLEOTIDE SEQUENCE [LARGE SCALE GENOMIC DNA]</scope>
    <source>
        <strain evidence="2">ABOJV</strain>
    </source>
</reference>
<dbReference type="EMBL" id="CP018820">
    <property type="protein sequence ID" value="APR51249.1"/>
    <property type="molecule type" value="Genomic_DNA"/>
</dbReference>
<dbReference type="PANTHER" id="PTHR33361:SF2">
    <property type="entry name" value="DUF885 DOMAIN-CONTAINING PROTEIN"/>
    <property type="match status" value="1"/>
</dbReference>
<dbReference type="STRING" id="93064.BRX40_01320"/>
<dbReference type="AlphaFoldDB" id="A0A1L6J5Q5"/>
<sequence length="604" mass="67567">MIDRRTLIATALLPALAPAIRARESQSEEGTRLTAIYEKLYDRLLETDPEFCTALGLDKGAYAGAKSKLTDRSPAGIRRQHDLYREGLKRLATIDPSKLSGMDLVNYETFHGPWQSFVKAYDTFSYGLHSWPEPHPVTQLSGIYRSIPDFLTNQHSIANAADAEAYLARCRDFAKQLDNETGRIQTDHVAGVIPPDFVIDRTLEVYARVAAPAPEANILVTNLTRKTKAIPGDWATRCAKIVSGDIYPAMQRQIAELRRVRPRATHDAGVWRLPQGADYYDYALRYATTTGMKPQEVHQLGLEKMADLTARADAILRAQGMTEGSVAQRLRALGKDPRFIYPNTDAGKAKLIAELNAQIVEIQRRLPEMFGRLPKTLVEIRRVPPEIEAGATAGYYQIPSADGSRPGAYYINLRDTAENPRWTLPTLTYHEATPGHHHQIALAQEAAGIPRLRRLPVYSVYTEGWGLYAEQLADEMGAYADDPFGRLGYLQSYMFRAARLVVDTGLHHMRWSREKAIQYMNDALGTPERGNITEVERYCVWPGQATSYMVGQTRWVAIREKAHKALGDKFDIRAFHDTALAAGAMPVSVLESMIDRWVAAQRGG</sequence>
<dbReference type="PANTHER" id="PTHR33361">
    <property type="entry name" value="GLR0591 PROTEIN"/>
    <property type="match status" value="1"/>
</dbReference>
<dbReference type="KEGG" id="skr:BRX40_01320"/>
<accession>A0A1L6J5Q5</accession>
<dbReference type="RefSeq" id="WP_075150404.1">
    <property type="nucleotide sequence ID" value="NZ_CP018820.1"/>
</dbReference>
<evidence type="ECO:0000313" key="2">
    <source>
        <dbReference type="Proteomes" id="UP000185161"/>
    </source>
</evidence>
<dbReference type="Proteomes" id="UP000185161">
    <property type="component" value="Chromosome"/>
</dbReference>
<protein>
    <submittedName>
        <fullName evidence="1">Tat pathway signal protein</fullName>
    </submittedName>
</protein>
<name>A0A1L6J5Q5_9SPHN</name>